<name>M7TH19_EUTLA</name>
<sequence length="100" mass="11930">MADQWNVPTSKEYVVELRLVNIGGEEDFDNYEDTFYIQDPRSFKVYSIDQDDLDKKCQEVREYYDSRRISLATLEKYRINKGKIQGHGKLLIRPDFSEKK</sequence>
<evidence type="ECO:0000313" key="2">
    <source>
        <dbReference type="Proteomes" id="UP000012174"/>
    </source>
</evidence>
<keyword evidence="2" id="KW-1185">Reference proteome</keyword>
<dbReference type="HOGENOM" id="CLU_2306113_0_0_1"/>
<dbReference type="Proteomes" id="UP000012174">
    <property type="component" value="Unassembled WGS sequence"/>
</dbReference>
<protein>
    <submittedName>
        <fullName evidence="1">Uncharacterized protein</fullName>
    </submittedName>
</protein>
<dbReference type="EMBL" id="KB706115">
    <property type="protein sequence ID" value="EMR69236.1"/>
    <property type="molecule type" value="Genomic_DNA"/>
</dbReference>
<gene>
    <name evidence="1" type="ORF">UCREL1_3748</name>
</gene>
<evidence type="ECO:0000313" key="1">
    <source>
        <dbReference type="EMBL" id="EMR69236.1"/>
    </source>
</evidence>
<dbReference type="KEGG" id="ela:UCREL1_3748"/>
<accession>M7TH19</accession>
<reference evidence="2" key="1">
    <citation type="journal article" date="2013" name="Genome Announc.">
        <title>Draft genome sequence of the grapevine dieback fungus Eutypa lata UCR-EL1.</title>
        <authorList>
            <person name="Blanco-Ulate B."/>
            <person name="Rolshausen P.E."/>
            <person name="Cantu D."/>
        </authorList>
    </citation>
    <scope>NUCLEOTIDE SEQUENCE [LARGE SCALE GENOMIC DNA]</scope>
    <source>
        <strain evidence="2">UCR-EL1</strain>
    </source>
</reference>
<dbReference type="AlphaFoldDB" id="M7TH19"/>
<organism evidence="1 2">
    <name type="scientific">Eutypa lata (strain UCR-EL1)</name>
    <name type="common">Grapevine dieback disease fungus</name>
    <name type="synonym">Eutypa armeniacae</name>
    <dbReference type="NCBI Taxonomy" id="1287681"/>
    <lineage>
        <taxon>Eukaryota</taxon>
        <taxon>Fungi</taxon>
        <taxon>Dikarya</taxon>
        <taxon>Ascomycota</taxon>
        <taxon>Pezizomycotina</taxon>
        <taxon>Sordariomycetes</taxon>
        <taxon>Xylariomycetidae</taxon>
        <taxon>Xylariales</taxon>
        <taxon>Diatrypaceae</taxon>
        <taxon>Eutypa</taxon>
    </lineage>
</organism>
<proteinExistence type="predicted"/>